<dbReference type="Proteomes" id="UP001176961">
    <property type="component" value="Unassembled WGS sequence"/>
</dbReference>
<keyword evidence="2" id="KW-1185">Reference proteome</keyword>
<organism evidence="1 2">
    <name type="scientific">Cylicocyclus nassatus</name>
    <name type="common">Nematode worm</name>
    <dbReference type="NCBI Taxonomy" id="53992"/>
    <lineage>
        <taxon>Eukaryota</taxon>
        <taxon>Metazoa</taxon>
        <taxon>Ecdysozoa</taxon>
        <taxon>Nematoda</taxon>
        <taxon>Chromadorea</taxon>
        <taxon>Rhabditida</taxon>
        <taxon>Rhabditina</taxon>
        <taxon>Rhabditomorpha</taxon>
        <taxon>Strongyloidea</taxon>
        <taxon>Strongylidae</taxon>
        <taxon>Cylicocyclus</taxon>
    </lineage>
</organism>
<gene>
    <name evidence="1" type="ORF">CYNAS_LOCUS8302</name>
</gene>
<dbReference type="AlphaFoldDB" id="A0AA36GQF8"/>
<dbReference type="EMBL" id="CATQJL010000112">
    <property type="protein sequence ID" value="CAJ0596319.1"/>
    <property type="molecule type" value="Genomic_DNA"/>
</dbReference>
<reference evidence="1" key="1">
    <citation type="submission" date="2023-07" db="EMBL/GenBank/DDBJ databases">
        <authorList>
            <consortium name="CYATHOMIX"/>
        </authorList>
    </citation>
    <scope>NUCLEOTIDE SEQUENCE</scope>
    <source>
        <strain evidence="1">N/A</strain>
    </source>
</reference>
<evidence type="ECO:0000313" key="2">
    <source>
        <dbReference type="Proteomes" id="UP001176961"/>
    </source>
</evidence>
<sequence length="338" mass="38671">MVPRFISNKKLGTVCNLPEEHPKIKKIYRIILGTAIKEKQHTLFSCILKCNTKEQACQRLLATPTWKRIEKGSRLICDSVRSSAKSSLCAKYDKLLSATRKNQRTGESNVPEQNRNVSDIAQNECLDCTARVTVIGNTQISDNARKFLSLGPSFSITQNVNESVFRKVITGLYRVRDQLRIRAKNSEKRNSNAQEVRAEHPLPCVPFPSTFYREPQPVPEADVKFRILSSNVLTAYTQPKPCCRTNLTYSEMLGYKEVRDLIRSEKVRISVSDKGGEFVIMPQELDREITELHLNDKSVYKRVSEKEYHSQYKRLNHVWMSIGKSAGLSESFLARLKK</sequence>
<evidence type="ECO:0000313" key="1">
    <source>
        <dbReference type="EMBL" id="CAJ0596319.1"/>
    </source>
</evidence>
<proteinExistence type="predicted"/>
<protein>
    <submittedName>
        <fullName evidence="1">Uncharacterized protein</fullName>
    </submittedName>
</protein>
<comment type="caution">
    <text evidence="1">The sequence shown here is derived from an EMBL/GenBank/DDBJ whole genome shotgun (WGS) entry which is preliminary data.</text>
</comment>
<accession>A0AA36GQF8</accession>
<name>A0AA36GQF8_CYLNA</name>